<feature type="transmembrane region" description="Helical" evidence="1">
    <location>
        <begin position="361"/>
        <end position="378"/>
    </location>
</feature>
<feature type="transmembrane region" description="Helical" evidence="1">
    <location>
        <begin position="464"/>
        <end position="491"/>
    </location>
</feature>
<reference evidence="2 3" key="1">
    <citation type="journal article" date="2014" name="Int. J. Syst. Evol. Microbiol.">
        <title>Complete genome sequence of Corynebacterium casei LMG S-19264T (=DSM 44701T), isolated from a smear-ripened cheese.</title>
        <authorList>
            <consortium name="US DOE Joint Genome Institute (JGI-PGF)"/>
            <person name="Walter F."/>
            <person name="Albersmeier A."/>
            <person name="Kalinowski J."/>
            <person name="Ruckert C."/>
        </authorList>
    </citation>
    <scope>NUCLEOTIDE SEQUENCE [LARGE SCALE GENOMIC DNA]</scope>
    <source>
        <strain evidence="2 3">CGMCC 1.15358</strain>
    </source>
</reference>
<sequence>MNFRNLSAWSIRNPIVPIVLFTALLFAGMFSFAQMDVNNNPDIDFPGVNVRISQPGAAPSEINTQITQKVEAAVRSINGVDEIQSTAREGSSSTFVQFELGIDPNEATNEVRNTIDQIRSDLPDGILEPQVSKVDIAGGPIAYFAIYADDMTMEQLSWFVDDTISKRLLSIEGMASVSRNGGVDREIRVVLDPAKMMSLGVTAAQVNGVLRQVNIDAAGGQAEIAGARQSVRVLGNADDAFRLGETRINLSNGRIIRLKDIATVSDSYSEQTRVATLQGRQVVTFSLERAKGASEVTVYDAAVVELEKIKEENPGIHINRLFTSVTYTKDQYKSSIEALVEGALLAIIVVFFFLRDWRATIISAIAIPLSAIPTFFFMDLMGFSLNTLSLLALSLVAGVLVDDAIVEIENIVRHMRMGKSAYQASIDAADEIGLAVVATTMCIVAVFLPVGMMPGISGQFFKNFGLTVVAAVLTSLAVARMITPMIAAYFLRAKGHAEHGGGRMMDLYMRVLPFMLDESKAEERKARPARDIEMFVPALALAVFVFVVGASFGLATAEYGDTWGETLIAIGKVLGGTLMVAAIAGGAMFGISLLIAVIIRATRGGGGAMARLRGFGHRAYARFFDHRFWAFIGGVAALVLTAVLLVSLPQQFQPESDQDTSEVRIEMTPGTTLDQTVAVADRISDMLYDQPEVERALASIREGNANIYIALKDERETTSIEFENRLTPALQDIPDARVSFASQSGGFGTGRDITIMLSGSDSEQLEDVANQLVSEMRGLDSIIAPRIEADLQRPELIITPRPDLAAQLGVTTAALSQAIRIATIGEIDQNAAKFSLSDRQIPIRVILAKKSRQDISTIENLPIPTATGGSVPLGRVADVSFGAGPTQIQRFNLSRRILVGADMADGQVKGNVMGEINKLPTMQNLPTGVSTPPVGDDEWQQEMITNFMYAVVTGIFLVFAVLVLLYKRIISPLVNMTSLLLAPLGGLLLLWFLGIFDKNLGIISMPVYIGLLMLLGIVAKNSILLIDFAIEEMEAGVPKKEAIIDAGHKRAQPIVMTTVAMAAGMVPTALSLSGDGAFRAPMGTVVIGGLILSTILTLVIVPAGFSLADGFEKRVGPKLRQWFLTYRPGDEHGLRDDADGQNRPAPAE</sequence>
<dbReference type="PANTHER" id="PTHR32063">
    <property type="match status" value="1"/>
</dbReference>
<feature type="transmembrane region" description="Helical" evidence="1">
    <location>
        <begin position="978"/>
        <end position="996"/>
    </location>
</feature>
<feature type="transmembrane region" description="Helical" evidence="1">
    <location>
        <begin position="1082"/>
        <end position="1108"/>
    </location>
</feature>
<dbReference type="InterPro" id="IPR027463">
    <property type="entry name" value="AcrB_DN_DC_subdom"/>
</dbReference>
<dbReference type="GO" id="GO:0042910">
    <property type="term" value="F:xenobiotic transmembrane transporter activity"/>
    <property type="evidence" value="ECO:0007669"/>
    <property type="project" value="TreeGrafter"/>
</dbReference>
<dbReference type="RefSeq" id="WP_066764433.1">
    <property type="nucleotide sequence ID" value="NZ_BMIO01000002.1"/>
</dbReference>
<dbReference type="InterPro" id="IPR001036">
    <property type="entry name" value="Acrflvin-R"/>
</dbReference>
<evidence type="ECO:0000256" key="1">
    <source>
        <dbReference type="SAM" id="Phobius"/>
    </source>
</evidence>
<dbReference type="OrthoDB" id="9806532at2"/>
<name>A0A917DG90_9SPHN</name>
<dbReference type="PANTHER" id="PTHR32063:SF77">
    <property type="entry name" value="ACR FAMILY TRANSPORT PROTEIN"/>
    <property type="match status" value="1"/>
</dbReference>
<feature type="transmembrane region" description="Helical" evidence="1">
    <location>
        <begin position="336"/>
        <end position="354"/>
    </location>
</feature>
<evidence type="ECO:0000313" key="3">
    <source>
        <dbReference type="Proteomes" id="UP000598997"/>
    </source>
</evidence>
<feature type="transmembrane region" description="Helical" evidence="1">
    <location>
        <begin position="1008"/>
        <end position="1030"/>
    </location>
</feature>
<feature type="transmembrane region" description="Helical" evidence="1">
    <location>
        <begin position="947"/>
        <end position="966"/>
    </location>
</feature>
<dbReference type="PRINTS" id="PR00702">
    <property type="entry name" value="ACRIFLAVINRP"/>
</dbReference>
<dbReference type="Gene3D" id="1.20.1640.10">
    <property type="entry name" value="Multidrug efflux transporter AcrB transmembrane domain"/>
    <property type="match status" value="3"/>
</dbReference>
<dbReference type="Proteomes" id="UP000598997">
    <property type="component" value="Unassembled WGS sequence"/>
</dbReference>
<dbReference type="Gene3D" id="3.30.70.1320">
    <property type="entry name" value="Multidrug efflux transporter AcrB pore domain like"/>
    <property type="match status" value="1"/>
</dbReference>
<comment type="caution">
    <text evidence="2">The sequence shown here is derived from an EMBL/GenBank/DDBJ whole genome shotgun (WGS) entry which is preliminary data.</text>
</comment>
<dbReference type="SUPFAM" id="SSF82866">
    <property type="entry name" value="Multidrug efflux transporter AcrB transmembrane domain"/>
    <property type="match status" value="2"/>
</dbReference>
<accession>A0A917DG90</accession>
<feature type="transmembrane region" description="Helical" evidence="1">
    <location>
        <begin position="390"/>
        <end position="412"/>
    </location>
</feature>
<protein>
    <recommendedName>
        <fullName evidence="4">Transporter</fullName>
    </recommendedName>
</protein>
<dbReference type="Gene3D" id="3.30.2090.10">
    <property type="entry name" value="Multidrug efflux transporter AcrB TolC docking domain, DN and DC subdomains"/>
    <property type="match status" value="2"/>
</dbReference>
<dbReference type="EMBL" id="BMIO01000002">
    <property type="protein sequence ID" value="GGD35190.1"/>
    <property type="molecule type" value="Genomic_DNA"/>
</dbReference>
<dbReference type="GO" id="GO:0005886">
    <property type="term" value="C:plasma membrane"/>
    <property type="evidence" value="ECO:0007669"/>
    <property type="project" value="TreeGrafter"/>
</dbReference>
<proteinExistence type="predicted"/>
<dbReference type="AlphaFoldDB" id="A0A917DG90"/>
<gene>
    <name evidence="2" type="ORF">GCM10010989_06680</name>
</gene>
<keyword evidence="1" id="KW-1133">Transmembrane helix</keyword>
<feature type="transmembrane region" description="Helical" evidence="1">
    <location>
        <begin position="628"/>
        <end position="648"/>
    </location>
</feature>
<feature type="transmembrane region" description="Helical" evidence="1">
    <location>
        <begin position="534"/>
        <end position="557"/>
    </location>
</feature>
<organism evidence="2 3">
    <name type="scientific">Croceicoccus pelagius</name>
    <dbReference type="NCBI Taxonomy" id="1703341"/>
    <lineage>
        <taxon>Bacteria</taxon>
        <taxon>Pseudomonadati</taxon>
        <taxon>Pseudomonadota</taxon>
        <taxon>Alphaproteobacteria</taxon>
        <taxon>Sphingomonadales</taxon>
        <taxon>Erythrobacteraceae</taxon>
        <taxon>Croceicoccus</taxon>
    </lineage>
</organism>
<feature type="transmembrane region" description="Helical" evidence="1">
    <location>
        <begin position="432"/>
        <end position="452"/>
    </location>
</feature>
<dbReference type="Pfam" id="PF00873">
    <property type="entry name" value="ACR_tran"/>
    <property type="match status" value="2"/>
</dbReference>
<feature type="transmembrane region" description="Helical" evidence="1">
    <location>
        <begin position="577"/>
        <end position="599"/>
    </location>
</feature>
<evidence type="ECO:0008006" key="4">
    <source>
        <dbReference type="Google" id="ProtNLM"/>
    </source>
</evidence>
<dbReference type="SUPFAM" id="SSF82714">
    <property type="entry name" value="Multidrug efflux transporter AcrB TolC docking domain, DN and DC subdomains"/>
    <property type="match status" value="2"/>
</dbReference>
<dbReference type="Gene3D" id="3.30.70.1430">
    <property type="entry name" value="Multidrug efflux transporter AcrB pore domain"/>
    <property type="match status" value="1"/>
</dbReference>
<keyword evidence="1" id="KW-0472">Membrane</keyword>
<keyword evidence="1" id="KW-0812">Transmembrane</keyword>
<evidence type="ECO:0000313" key="2">
    <source>
        <dbReference type="EMBL" id="GGD35190.1"/>
    </source>
</evidence>
<keyword evidence="3" id="KW-1185">Reference proteome</keyword>
<dbReference type="SUPFAM" id="SSF82693">
    <property type="entry name" value="Multidrug efflux transporter AcrB pore domain, PN1, PN2, PC1 and PC2 subdomains"/>
    <property type="match status" value="3"/>
</dbReference>
<feature type="transmembrane region" description="Helical" evidence="1">
    <location>
        <begin position="1051"/>
        <end position="1070"/>
    </location>
</feature>